<dbReference type="EMBL" id="JAGTJS010000006">
    <property type="protein sequence ID" value="KAH7265874.1"/>
    <property type="molecule type" value="Genomic_DNA"/>
</dbReference>
<organism evidence="2 3">
    <name type="scientific">Fusarium solani</name>
    <name type="common">Filamentous fungus</name>
    <dbReference type="NCBI Taxonomy" id="169388"/>
    <lineage>
        <taxon>Eukaryota</taxon>
        <taxon>Fungi</taxon>
        <taxon>Dikarya</taxon>
        <taxon>Ascomycota</taxon>
        <taxon>Pezizomycotina</taxon>
        <taxon>Sordariomycetes</taxon>
        <taxon>Hypocreomycetidae</taxon>
        <taxon>Hypocreales</taxon>
        <taxon>Nectriaceae</taxon>
        <taxon>Fusarium</taxon>
        <taxon>Fusarium solani species complex</taxon>
    </lineage>
</organism>
<accession>A0A9P9KPW8</accession>
<evidence type="ECO:0000313" key="3">
    <source>
        <dbReference type="Proteomes" id="UP000736672"/>
    </source>
</evidence>
<comment type="caution">
    <text evidence="2">The sequence shown here is derived from an EMBL/GenBank/DDBJ whole genome shotgun (WGS) entry which is preliminary data.</text>
</comment>
<sequence>MKFTTILAAAALTLTVSAKSPLPPPRPLLEGTVNSDRDCKKPITKWTIDENAHDRCVVFDEELEGVEDYAVKSLRVDALNNDKCGLWVYSDHGCHMAARRVEPKTCVVADRWGWRSYAIFCL</sequence>
<protein>
    <submittedName>
        <fullName evidence="2">Uncharacterized protein</fullName>
    </submittedName>
</protein>
<dbReference type="Proteomes" id="UP000736672">
    <property type="component" value="Unassembled WGS sequence"/>
</dbReference>
<name>A0A9P9KPW8_FUSSL</name>
<gene>
    <name evidence="2" type="ORF">B0J15DRAFT_592393</name>
</gene>
<proteinExistence type="predicted"/>
<keyword evidence="1" id="KW-0732">Signal</keyword>
<feature type="chain" id="PRO_5040157927" evidence="1">
    <location>
        <begin position="19"/>
        <end position="122"/>
    </location>
</feature>
<dbReference type="OrthoDB" id="5004027at2759"/>
<evidence type="ECO:0000256" key="1">
    <source>
        <dbReference type="SAM" id="SignalP"/>
    </source>
</evidence>
<keyword evidence="3" id="KW-1185">Reference proteome</keyword>
<evidence type="ECO:0000313" key="2">
    <source>
        <dbReference type="EMBL" id="KAH7265874.1"/>
    </source>
</evidence>
<reference evidence="2" key="1">
    <citation type="journal article" date="2021" name="Nat. Commun.">
        <title>Genetic determinants of endophytism in the Arabidopsis root mycobiome.</title>
        <authorList>
            <person name="Mesny F."/>
            <person name="Miyauchi S."/>
            <person name="Thiergart T."/>
            <person name="Pickel B."/>
            <person name="Atanasova L."/>
            <person name="Karlsson M."/>
            <person name="Huettel B."/>
            <person name="Barry K.W."/>
            <person name="Haridas S."/>
            <person name="Chen C."/>
            <person name="Bauer D."/>
            <person name="Andreopoulos W."/>
            <person name="Pangilinan J."/>
            <person name="LaButti K."/>
            <person name="Riley R."/>
            <person name="Lipzen A."/>
            <person name="Clum A."/>
            <person name="Drula E."/>
            <person name="Henrissat B."/>
            <person name="Kohler A."/>
            <person name="Grigoriev I.V."/>
            <person name="Martin F.M."/>
            <person name="Hacquard S."/>
        </authorList>
    </citation>
    <scope>NUCLEOTIDE SEQUENCE</scope>
    <source>
        <strain evidence="2">FSSC 5 MPI-SDFR-AT-0091</strain>
    </source>
</reference>
<feature type="signal peptide" evidence="1">
    <location>
        <begin position="1"/>
        <end position="18"/>
    </location>
</feature>
<dbReference type="AlphaFoldDB" id="A0A9P9KPW8"/>